<sequence length="434" mass="47180">MEGAPALRLRAQLDGAKPAQLATCAGPAGSPSLPGVPPKGFRSGPGRVHRSSFISPSDPLFGPAVGPRLEGLRVLYHEVDDVPHVRVGLLHREAGRGAFRALLRPPPVDHVDDRARHLARRHQDRPAAHRSTKGKVLHQRADREQLRPVLPQDLHVVGEVPVVVPDLRPGLPVLLDEQPTLLAALNDLPPVQQGRDPLPEGDLAGGQIADGKAVPPEARLPLEPAVERDHDMWVPRPGCLLPEIQHASERHQRNLLAPQAGAKPDEDVAHELLQPLALPVVRRAEPLGRDELVQGEDHLGRQRLVLVPDLSHPQLDAPQEPREPLAPRRARGLKRLRRRGASVVGAPIRLMIGWEGSNDERSPPFVPEVFAVCFDQPSIPKCADTRTVLNRACPPVRLSTVSTSCGLGPSKEGVQGSMKVLDLGSARLLERRNL</sequence>
<proteinExistence type="predicted"/>
<feature type="non-terminal residue" evidence="2">
    <location>
        <position position="434"/>
    </location>
</feature>
<evidence type="ECO:0000313" key="2">
    <source>
        <dbReference type="EMBL" id="EJK50892.1"/>
    </source>
</evidence>
<organism evidence="2 3">
    <name type="scientific">Thalassiosira oceanica</name>
    <name type="common">Marine diatom</name>
    <dbReference type="NCBI Taxonomy" id="159749"/>
    <lineage>
        <taxon>Eukaryota</taxon>
        <taxon>Sar</taxon>
        <taxon>Stramenopiles</taxon>
        <taxon>Ochrophyta</taxon>
        <taxon>Bacillariophyta</taxon>
        <taxon>Coscinodiscophyceae</taxon>
        <taxon>Thalassiosirophycidae</taxon>
        <taxon>Thalassiosirales</taxon>
        <taxon>Thalassiosiraceae</taxon>
        <taxon>Thalassiosira</taxon>
    </lineage>
</organism>
<dbReference type="Proteomes" id="UP000266841">
    <property type="component" value="Unassembled WGS sequence"/>
</dbReference>
<name>K0RVZ4_THAOC</name>
<feature type="compositionally biased region" description="Basic residues" evidence="1">
    <location>
        <begin position="119"/>
        <end position="138"/>
    </location>
</feature>
<dbReference type="EMBL" id="AGNL01042685">
    <property type="protein sequence ID" value="EJK50892.1"/>
    <property type="molecule type" value="Genomic_DNA"/>
</dbReference>
<dbReference type="AlphaFoldDB" id="K0RVZ4"/>
<protein>
    <submittedName>
        <fullName evidence="2">Uncharacterized protein</fullName>
    </submittedName>
</protein>
<feature type="region of interest" description="Disordered" evidence="1">
    <location>
        <begin position="18"/>
        <end position="60"/>
    </location>
</feature>
<gene>
    <name evidence="2" type="ORF">THAOC_29995</name>
</gene>
<keyword evidence="3" id="KW-1185">Reference proteome</keyword>
<reference evidence="2 3" key="1">
    <citation type="journal article" date="2012" name="Genome Biol.">
        <title>Genome and low-iron response of an oceanic diatom adapted to chronic iron limitation.</title>
        <authorList>
            <person name="Lommer M."/>
            <person name="Specht M."/>
            <person name="Roy A.S."/>
            <person name="Kraemer L."/>
            <person name="Andreson R."/>
            <person name="Gutowska M.A."/>
            <person name="Wolf J."/>
            <person name="Bergner S.V."/>
            <person name="Schilhabel M.B."/>
            <person name="Klostermeier U.C."/>
            <person name="Beiko R.G."/>
            <person name="Rosenstiel P."/>
            <person name="Hippler M."/>
            <person name="Laroche J."/>
        </authorList>
    </citation>
    <scope>NUCLEOTIDE SEQUENCE [LARGE SCALE GENOMIC DNA]</scope>
    <source>
        <strain evidence="2 3">CCMP1005</strain>
    </source>
</reference>
<evidence type="ECO:0000256" key="1">
    <source>
        <dbReference type="SAM" id="MobiDB-lite"/>
    </source>
</evidence>
<comment type="caution">
    <text evidence="2">The sequence shown here is derived from an EMBL/GenBank/DDBJ whole genome shotgun (WGS) entry which is preliminary data.</text>
</comment>
<accession>K0RVZ4</accession>
<feature type="region of interest" description="Disordered" evidence="1">
    <location>
        <begin position="119"/>
        <end position="139"/>
    </location>
</feature>
<evidence type="ECO:0000313" key="3">
    <source>
        <dbReference type="Proteomes" id="UP000266841"/>
    </source>
</evidence>